<comment type="cofactor">
    <cofactor evidence="1">
        <name>pantetheine 4'-phosphate</name>
        <dbReference type="ChEBI" id="CHEBI:47942"/>
    </cofactor>
</comment>
<dbReference type="FunFam" id="3.40.50.12780:FF:000012">
    <property type="entry name" value="Non-ribosomal peptide synthetase"/>
    <property type="match status" value="1"/>
</dbReference>
<dbReference type="FunFam" id="3.30.300.30:FF:000010">
    <property type="entry name" value="Enterobactin synthetase component F"/>
    <property type="match status" value="1"/>
</dbReference>
<dbReference type="Gene3D" id="3.30.300.30">
    <property type="match status" value="1"/>
</dbReference>
<dbReference type="InterPro" id="IPR001242">
    <property type="entry name" value="Condensation_dom"/>
</dbReference>
<dbReference type="PROSITE" id="PS50075">
    <property type="entry name" value="CARRIER"/>
    <property type="match status" value="1"/>
</dbReference>
<dbReference type="SUPFAM" id="SSF56801">
    <property type="entry name" value="Acetyl-CoA synthetase-like"/>
    <property type="match status" value="1"/>
</dbReference>
<dbReference type="InterPro" id="IPR045851">
    <property type="entry name" value="AMP-bd_C_sf"/>
</dbReference>
<protein>
    <submittedName>
        <fullName evidence="7">Nonribosomal peptide synthetase</fullName>
    </submittedName>
</protein>
<dbReference type="GO" id="GO:0043041">
    <property type="term" value="P:amino acid activation for nonribosomal peptide biosynthetic process"/>
    <property type="evidence" value="ECO:0007669"/>
    <property type="project" value="TreeGrafter"/>
</dbReference>
<evidence type="ECO:0000259" key="6">
    <source>
        <dbReference type="PROSITE" id="PS50075"/>
    </source>
</evidence>
<dbReference type="InterPro" id="IPR020806">
    <property type="entry name" value="PKS_PP-bd"/>
</dbReference>
<dbReference type="PANTHER" id="PTHR45527">
    <property type="entry name" value="NONRIBOSOMAL PEPTIDE SYNTHETASE"/>
    <property type="match status" value="1"/>
</dbReference>
<dbReference type="GO" id="GO:0072330">
    <property type="term" value="P:monocarboxylic acid biosynthetic process"/>
    <property type="evidence" value="ECO:0007669"/>
    <property type="project" value="UniProtKB-ARBA"/>
</dbReference>
<dbReference type="InterPro" id="IPR010071">
    <property type="entry name" value="AA_adenyl_dom"/>
</dbReference>
<dbReference type="Pfam" id="PF00975">
    <property type="entry name" value="Thioesterase"/>
    <property type="match status" value="1"/>
</dbReference>
<keyword evidence="4" id="KW-0597">Phosphoprotein</keyword>
<dbReference type="GO" id="GO:0005829">
    <property type="term" value="C:cytosol"/>
    <property type="evidence" value="ECO:0007669"/>
    <property type="project" value="TreeGrafter"/>
</dbReference>
<dbReference type="CDD" id="cd05930">
    <property type="entry name" value="A_NRPS"/>
    <property type="match status" value="1"/>
</dbReference>
<evidence type="ECO:0000256" key="1">
    <source>
        <dbReference type="ARBA" id="ARBA00001957"/>
    </source>
</evidence>
<dbReference type="InterPro" id="IPR001031">
    <property type="entry name" value="Thioesterase"/>
</dbReference>
<dbReference type="InterPro" id="IPR020845">
    <property type="entry name" value="AMP-binding_CS"/>
</dbReference>
<dbReference type="Gene3D" id="2.30.38.10">
    <property type="entry name" value="Luciferase, Domain 3"/>
    <property type="match status" value="1"/>
</dbReference>
<dbReference type="Pfam" id="PF00668">
    <property type="entry name" value="Condensation"/>
    <property type="match status" value="1"/>
</dbReference>
<dbReference type="GO" id="GO:0044550">
    <property type="term" value="P:secondary metabolite biosynthetic process"/>
    <property type="evidence" value="ECO:0007669"/>
    <property type="project" value="UniProtKB-ARBA"/>
</dbReference>
<dbReference type="SUPFAM" id="SSF53474">
    <property type="entry name" value="alpha/beta-Hydrolases"/>
    <property type="match status" value="1"/>
</dbReference>
<name>A0A0E3Z6A3_STRM4</name>
<gene>
    <name evidence="7" type="primary">griC</name>
</gene>
<accession>A0A0E3Z6A3</accession>
<dbReference type="SUPFAM" id="SSF47336">
    <property type="entry name" value="ACP-like"/>
    <property type="match status" value="1"/>
</dbReference>
<dbReference type="InterPro" id="IPR009081">
    <property type="entry name" value="PP-bd_ACP"/>
</dbReference>
<dbReference type="InterPro" id="IPR025110">
    <property type="entry name" value="AMP-bd_C"/>
</dbReference>
<dbReference type="PROSITE" id="PS00455">
    <property type="entry name" value="AMP_BINDING"/>
    <property type="match status" value="1"/>
</dbReference>
<evidence type="ECO:0000256" key="3">
    <source>
        <dbReference type="ARBA" id="ARBA00022450"/>
    </source>
</evidence>
<dbReference type="GO" id="GO:0017000">
    <property type="term" value="P:antibiotic biosynthetic process"/>
    <property type="evidence" value="ECO:0007669"/>
    <property type="project" value="UniProtKB-ARBA"/>
</dbReference>
<dbReference type="Pfam" id="PF00550">
    <property type="entry name" value="PP-binding"/>
    <property type="match status" value="1"/>
</dbReference>
<dbReference type="PROSITE" id="PS00012">
    <property type="entry name" value="PHOSPHOPANTETHEINE"/>
    <property type="match status" value="1"/>
</dbReference>
<evidence type="ECO:0000256" key="2">
    <source>
        <dbReference type="ARBA" id="ARBA00006432"/>
    </source>
</evidence>
<dbReference type="FunFam" id="1.10.1200.10:FF:000016">
    <property type="entry name" value="Non-ribosomal peptide synthase"/>
    <property type="match status" value="1"/>
</dbReference>
<dbReference type="FunFam" id="3.40.50.980:FF:000001">
    <property type="entry name" value="Non-ribosomal peptide synthetase"/>
    <property type="match status" value="1"/>
</dbReference>
<dbReference type="Gene3D" id="3.30.559.30">
    <property type="entry name" value="Nonribosomal peptide synthetase, condensation domain"/>
    <property type="match status" value="1"/>
</dbReference>
<dbReference type="SMART" id="SM00824">
    <property type="entry name" value="PKS_TE"/>
    <property type="match status" value="1"/>
</dbReference>
<comment type="similarity">
    <text evidence="2">Belongs to the ATP-dependent AMP-binding enzyme family.</text>
</comment>
<dbReference type="Pfam" id="PF13193">
    <property type="entry name" value="AMP-binding_C"/>
    <property type="match status" value="1"/>
</dbReference>
<keyword evidence="3" id="KW-0596">Phosphopantetheine</keyword>
<dbReference type="InterPro" id="IPR029058">
    <property type="entry name" value="AB_hydrolase_fold"/>
</dbReference>
<dbReference type="InterPro" id="IPR036736">
    <property type="entry name" value="ACP-like_sf"/>
</dbReference>
<proteinExistence type="inferred from homology"/>
<feature type="region of interest" description="Disordered" evidence="5">
    <location>
        <begin position="947"/>
        <end position="968"/>
    </location>
</feature>
<dbReference type="Pfam" id="PF00501">
    <property type="entry name" value="AMP-binding"/>
    <property type="match status" value="1"/>
</dbReference>
<organism evidence="7">
    <name type="scientific">Streptomyces muensis</name>
    <dbReference type="NCBI Taxonomy" id="1077944"/>
    <lineage>
        <taxon>Bacteria</taxon>
        <taxon>Bacillati</taxon>
        <taxon>Actinomycetota</taxon>
        <taxon>Actinomycetes</taxon>
        <taxon>Kitasatosporales</taxon>
        <taxon>Streptomycetaceae</taxon>
        <taxon>Streptomyces</taxon>
    </lineage>
</organism>
<dbReference type="PANTHER" id="PTHR45527:SF1">
    <property type="entry name" value="FATTY ACID SYNTHASE"/>
    <property type="match status" value="1"/>
</dbReference>
<dbReference type="Gene3D" id="3.30.559.10">
    <property type="entry name" value="Chloramphenicol acetyltransferase-like domain"/>
    <property type="match status" value="1"/>
</dbReference>
<reference evidence="7" key="1">
    <citation type="submission" date="2014-11" db="EMBL/GenBank/DDBJ databases">
        <authorList>
            <person name="Kling A."/>
            <person name="Lukat P."/>
            <person name="Almeida D.V."/>
            <person name="Bauer A."/>
            <person name="Sordello S."/>
            <person name="Fontaine E."/>
            <person name="Zaburannyi N."/>
            <person name="Herrmann J."/>
            <person name="Wenzel S.C."/>
            <person name="Koenig C."/>
            <person name="Ammerman N.C."/>
            <person name="Barrio-Perez B."/>
            <person name="Borchers K."/>
            <person name="Bordon-Pallier F."/>
            <person name="Broenstrup M."/>
            <person name="Courtemanche G."/>
            <person name="Gerlitz M."/>
            <person name="Geslin M."/>
            <person name="Hammann P."/>
            <person name="Heinz D."/>
            <person name="Hoffmann H."/>
            <person name="Klieber S."/>
            <person name="Kohlmann M."/>
            <person name="Kurz M."/>
            <person name="Lair C."/>
            <person name="Matter H."/>
            <person name="Nuermberger E."/>
            <person name="Tyagi S."/>
            <person name="Fraisse L."/>
            <person name="Grosset J.H."/>
            <person name="Lagrange S."/>
            <person name="Mueller R."/>
        </authorList>
    </citation>
    <scope>NUCLEOTIDE SEQUENCE</scope>
    <source>
        <strain evidence="7">DSM 40835</strain>
    </source>
</reference>
<dbReference type="GO" id="GO:0031177">
    <property type="term" value="F:phosphopantetheine binding"/>
    <property type="evidence" value="ECO:0007669"/>
    <property type="project" value="InterPro"/>
</dbReference>
<dbReference type="EMBL" id="KP211414">
    <property type="protein sequence ID" value="AKC91857.1"/>
    <property type="molecule type" value="Genomic_DNA"/>
</dbReference>
<evidence type="ECO:0000256" key="4">
    <source>
        <dbReference type="ARBA" id="ARBA00022553"/>
    </source>
</evidence>
<dbReference type="SMART" id="SM00823">
    <property type="entry name" value="PKS_PP"/>
    <property type="match status" value="1"/>
</dbReference>
<dbReference type="InterPro" id="IPR006162">
    <property type="entry name" value="Ppantetheine_attach_site"/>
</dbReference>
<dbReference type="Gene3D" id="3.40.50.980">
    <property type="match status" value="2"/>
</dbReference>
<dbReference type="InterPro" id="IPR020802">
    <property type="entry name" value="TesA-like"/>
</dbReference>
<dbReference type="InterPro" id="IPR023213">
    <property type="entry name" value="CAT-like_dom_sf"/>
</dbReference>
<evidence type="ECO:0000313" key="7">
    <source>
        <dbReference type="EMBL" id="AKC91857.1"/>
    </source>
</evidence>
<dbReference type="GO" id="GO:0003824">
    <property type="term" value="F:catalytic activity"/>
    <property type="evidence" value="ECO:0007669"/>
    <property type="project" value="InterPro"/>
</dbReference>
<dbReference type="NCBIfam" id="TIGR01733">
    <property type="entry name" value="AA-adenyl-dom"/>
    <property type="match status" value="1"/>
</dbReference>
<dbReference type="Gene3D" id="3.40.50.1820">
    <property type="entry name" value="alpha/beta hydrolase"/>
    <property type="match status" value="1"/>
</dbReference>
<dbReference type="InterPro" id="IPR000873">
    <property type="entry name" value="AMP-dep_synth/lig_dom"/>
</dbReference>
<sequence length="1324" mass="144789">MKDPGLEDILPLTPLQEGILFHAAFDAEGQDPYVIQLTLEFQGPLKAKDLRSAAQSLLERHSNLRASFRYHGLDRPVQLIPRHAEAPWEEIDLSNLSAALRDQEVSKAVAADLQRRFDLTKGPSIRFTLVRLAEDLHKFVITSHHILMDGWSIPVLFRELFACYAAGGATSMLPPAQPFRNYLAWSAKQDRSSAEQAWKEALSGLDHPTRLAPHSPARSVLLPQQVSLSLGEDLTEQLGAWARSRDFTLSQVVQGAWGVLLGRLTGQSDVVFGATVAGRPPEVAGVESMIGLFINTLPVRLRIVPDESFTVLLRRHQRDQERLFPHHHLGLTDIQHAAGVGQLFDSIVIFENYPTKIGSEKTGSGSLRVTGFEAHDATHYPITLFVIPGKRLNFRLDYNAEYFDHATVQTMLERLRRLLASVVSDPEPQLSGLTLLGTEEEHRILTEWNDTRLEVPAASLFELFQAQAVSTPDATAVVFEDTSVTYEELNARANRLAHWLIGEGVGPERVVALAIPRSVDLVVAVLAVLKAGAAYLPIDPEYPPERIAHMLTDSRPTMLVTSSKAAQDLPTVSGTRSVCLDGPALMWSLGTSKATNPTHVDRGKAVDARHPAYVIYTSGSTGRPKGVVVPTGSVVNLLTAMGDWFPVTGKDCLLAVTTFAFDIATLELLLPLLNGARLVLTNRETVLESSALAEVIARHSVTIMQATPTFWNEFAANEPEALTGIRILTGGEALSEGLAGRLQALADDVTNVYGPTETTIWSTAAAITAATGVPPIGRPLANTQAYVLDESLRPVPPGVPGDLYLAGAGVAQGYHNRPGLTAQRFVANPYGPIGARMYQTGDVVRWDLDGYLEFLGRSDNQIKIRGFRIEPGEIVAALERHPHVAEAAVAVQERKRNQKGLVAYVTASDGQEIDTTELRNHLSDILARHAIPSAFVVMSELPRTSNGKLDSSALPAPTQEATAQGRAPRSPQEEILCELFAEVLEIPRVGVDDDFFELGGHSLLAIRLISRIRDALGSNLTIRSLFEAPTVLALAQRLDMDTADNAFDVMLPMKSNGSNPPIFCIHPGGGIGWIYARLIAFLGHEQPVYAIQARGLAKEEPLPETIEEMAEDYVREIRSIQASGPYHLVGYSFGGLVAQAIATRLQQDGDKVGVLGLIEAYPAEGMAGSERPEISEQEILEVIAESIDKAEEIKAKDRAFERMETEGITFEQLIEGARARGSVLSALDRRHVTAMADIHANCLHLRHNFTPSCYDGDALLFRSTLTPNTPSPDTWRPFIGGRIETREIAALHHQMLHPEPLAAIGKILAEELRKTHHEYEEKSK</sequence>
<evidence type="ECO:0000256" key="5">
    <source>
        <dbReference type="SAM" id="MobiDB-lite"/>
    </source>
</evidence>
<dbReference type="FunFam" id="2.30.38.10:FF:000001">
    <property type="entry name" value="Non-ribosomal peptide synthetase PvdI"/>
    <property type="match status" value="1"/>
</dbReference>
<dbReference type="GO" id="GO:0008610">
    <property type="term" value="P:lipid biosynthetic process"/>
    <property type="evidence" value="ECO:0007669"/>
    <property type="project" value="UniProtKB-ARBA"/>
</dbReference>
<dbReference type="CDD" id="cd19543">
    <property type="entry name" value="DCL_NRPS"/>
    <property type="match status" value="1"/>
</dbReference>
<dbReference type="SUPFAM" id="SSF52777">
    <property type="entry name" value="CoA-dependent acyltransferases"/>
    <property type="match status" value="2"/>
</dbReference>
<feature type="domain" description="Carrier" evidence="6">
    <location>
        <begin position="967"/>
        <end position="1042"/>
    </location>
</feature>